<organism evidence="2 3">
    <name type="scientific">Streptomyces eurythermus</name>
    <dbReference type="NCBI Taxonomy" id="42237"/>
    <lineage>
        <taxon>Bacteria</taxon>
        <taxon>Bacillati</taxon>
        <taxon>Actinomycetota</taxon>
        <taxon>Actinomycetes</taxon>
        <taxon>Kitasatosporales</taxon>
        <taxon>Streptomycetaceae</taxon>
        <taxon>Streptomyces</taxon>
    </lineage>
</organism>
<gene>
    <name evidence="2" type="ORF">ACF1HC_31755</name>
</gene>
<name>A0ABW6Z4R9_9ACTN</name>
<accession>A0ABW6Z4R9</accession>
<dbReference type="RefSeq" id="WP_157855626.1">
    <property type="nucleotide sequence ID" value="NZ_JBFACJ010000021.1"/>
</dbReference>
<sequence length="59" mass="5958">MSVRLEPENHTGIRGPELDVLTGGPESLPAESEAAGEDGATAATPRCSGCCRWSASATG</sequence>
<keyword evidence="3" id="KW-1185">Reference proteome</keyword>
<evidence type="ECO:0000313" key="3">
    <source>
        <dbReference type="Proteomes" id="UP001603418"/>
    </source>
</evidence>
<evidence type="ECO:0000313" key="2">
    <source>
        <dbReference type="EMBL" id="MFF9886135.1"/>
    </source>
</evidence>
<feature type="compositionally biased region" description="Low complexity" evidence="1">
    <location>
        <begin position="30"/>
        <end position="44"/>
    </location>
</feature>
<feature type="region of interest" description="Disordered" evidence="1">
    <location>
        <begin position="1"/>
        <end position="47"/>
    </location>
</feature>
<feature type="compositionally biased region" description="Basic and acidic residues" evidence="1">
    <location>
        <begin position="1"/>
        <end position="11"/>
    </location>
</feature>
<protein>
    <submittedName>
        <fullName evidence="2">Uncharacterized protein</fullName>
    </submittedName>
</protein>
<dbReference type="EMBL" id="JBICBM010000018">
    <property type="protein sequence ID" value="MFF9886135.1"/>
    <property type="molecule type" value="Genomic_DNA"/>
</dbReference>
<evidence type="ECO:0000256" key="1">
    <source>
        <dbReference type="SAM" id="MobiDB-lite"/>
    </source>
</evidence>
<dbReference type="Proteomes" id="UP001603418">
    <property type="component" value="Unassembled WGS sequence"/>
</dbReference>
<reference evidence="2 3" key="1">
    <citation type="submission" date="2024-10" db="EMBL/GenBank/DDBJ databases">
        <title>The Natural Products Discovery Center: Release of the First 8490 Sequenced Strains for Exploring Actinobacteria Biosynthetic Diversity.</title>
        <authorList>
            <person name="Kalkreuter E."/>
            <person name="Kautsar S.A."/>
            <person name="Yang D."/>
            <person name="Bader C.D."/>
            <person name="Teijaro C.N."/>
            <person name="Fluegel L."/>
            <person name="Davis C.M."/>
            <person name="Simpson J.R."/>
            <person name="Lauterbach L."/>
            <person name="Steele A.D."/>
            <person name="Gui C."/>
            <person name="Meng S."/>
            <person name="Li G."/>
            <person name="Viehrig K."/>
            <person name="Ye F."/>
            <person name="Su P."/>
            <person name="Kiefer A.F."/>
            <person name="Nichols A."/>
            <person name="Cepeda A.J."/>
            <person name="Yan W."/>
            <person name="Fan B."/>
            <person name="Jiang Y."/>
            <person name="Adhikari A."/>
            <person name="Zheng C.-J."/>
            <person name="Schuster L."/>
            <person name="Cowan T.M."/>
            <person name="Smanski M.J."/>
            <person name="Chevrette M.G."/>
            <person name="De Carvalho L.P.S."/>
            <person name="Shen B."/>
        </authorList>
    </citation>
    <scope>NUCLEOTIDE SEQUENCE [LARGE SCALE GENOMIC DNA]</scope>
    <source>
        <strain evidence="2 3">NPDC013366</strain>
    </source>
</reference>
<proteinExistence type="predicted"/>
<comment type="caution">
    <text evidence="2">The sequence shown here is derived from an EMBL/GenBank/DDBJ whole genome shotgun (WGS) entry which is preliminary data.</text>
</comment>